<dbReference type="RefSeq" id="WP_062445545.1">
    <property type="nucleotide sequence ID" value="NZ_BMCJ01000001.1"/>
</dbReference>
<sequence length="274" mass="29893">MHIVVCVKQVPDTKVIKINPKTNTLDRRGVPSIMNPYDAHAVQEAVRLKREYGGKVSVLSMGPPQAEAVIKKSIEIGADEGYLISDRAFAGADTLATSYALTKALEKISSASPIDMIFCGKHAIDGDTGQVGPGIASRLDIPPVTNITSITKVTKDYVELQRKLQDGYAHIRTTLPCLITIEKEINEIEYAPFPNMLKAVSCQPVVWNVDQLGEVDRKQLGLKGSPTVVGKMFAPPKQEGGHRLEGSPQEQVDQLLHVLQEKRHLFHKKGGAAV</sequence>
<gene>
    <name evidence="3" type="ORF">GCM10007216_07860</name>
</gene>
<dbReference type="PIRSF" id="PIRSF000090">
    <property type="entry name" value="Beta-ETF"/>
    <property type="match status" value="1"/>
</dbReference>
<dbReference type="InterPro" id="IPR012255">
    <property type="entry name" value="ETF_b"/>
</dbReference>
<dbReference type="CDD" id="cd01714">
    <property type="entry name" value="ETF_beta"/>
    <property type="match status" value="1"/>
</dbReference>
<dbReference type="InterPro" id="IPR014729">
    <property type="entry name" value="Rossmann-like_a/b/a_fold"/>
</dbReference>
<evidence type="ECO:0000256" key="1">
    <source>
        <dbReference type="ARBA" id="ARBA00042002"/>
    </source>
</evidence>
<dbReference type="InterPro" id="IPR014730">
    <property type="entry name" value="ETF_a/b_N"/>
</dbReference>
<dbReference type="Proteomes" id="UP000619534">
    <property type="component" value="Unassembled WGS sequence"/>
</dbReference>
<dbReference type="SUPFAM" id="SSF52402">
    <property type="entry name" value="Adenine nucleotide alpha hydrolases-like"/>
    <property type="match status" value="1"/>
</dbReference>
<protein>
    <recommendedName>
        <fullName evidence="1">Electron transfer flavoprotein small subunit</fullName>
    </recommendedName>
</protein>
<name>A0ABQ1NL16_9BACI</name>
<dbReference type="PANTHER" id="PTHR21294">
    <property type="entry name" value="ELECTRON TRANSFER FLAVOPROTEIN BETA-SUBUNIT"/>
    <property type="match status" value="1"/>
</dbReference>
<evidence type="ECO:0000313" key="4">
    <source>
        <dbReference type="Proteomes" id="UP000619534"/>
    </source>
</evidence>
<dbReference type="Gene3D" id="3.40.50.620">
    <property type="entry name" value="HUPs"/>
    <property type="match status" value="1"/>
</dbReference>
<organism evidence="3 4">
    <name type="scientific">Thalassobacillus devorans</name>
    <dbReference type="NCBI Taxonomy" id="279813"/>
    <lineage>
        <taxon>Bacteria</taxon>
        <taxon>Bacillati</taxon>
        <taxon>Bacillota</taxon>
        <taxon>Bacilli</taxon>
        <taxon>Bacillales</taxon>
        <taxon>Bacillaceae</taxon>
        <taxon>Thalassobacillus</taxon>
    </lineage>
</organism>
<comment type="caution">
    <text evidence="3">The sequence shown here is derived from an EMBL/GenBank/DDBJ whole genome shotgun (WGS) entry which is preliminary data.</text>
</comment>
<keyword evidence="4" id="KW-1185">Reference proteome</keyword>
<evidence type="ECO:0000313" key="3">
    <source>
        <dbReference type="EMBL" id="GGC79794.1"/>
    </source>
</evidence>
<reference evidence="4" key="1">
    <citation type="journal article" date="2019" name="Int. J. Syst. Evol. Microbiol.">
        <title>The Global Catalogue of Microorganisms (GCM) 10K type strain sequencing project: providing services to taxonomists for standard genome sequencing and annotation.</title>
        <authorList>
            <consortium name="The Broad Institute Genomics Platform"/>
            <consortium name="The Broad Institute Genome Sequencing Center for Infectious Disease"/>
            <person name="Wu L."/>
            <person name="Ma J."/>
        </authorList>
    </citation>
    <scope>NUCLEOTIDE SEQUENCE [LARGE SCALE GENOMIC DNA]</scope>
    <source>
        <strain evidence="4">CCM 7282</strain>
    </source>
</reference>
<dbReference type="PANTHER" id="PTHR21294:SF17">
    <property type="entry name" value="PROTEIN FIXA"/>
    <property type="match status" value="1"/>
</dbReference>
<evidence type="ECO:0000259" key="2">
    <source>
        <dbReference type="SMART" id="SM00893"/>
    </source>
</evidence>
<dbReference type="EMBL" id="BMCJ01000001">
    <property type="protein sequence ID" value="GGC79794.1"/>
    <property type="molecule type" value="Genomic_DNA"/>
</dbReference>
<dbReference type="SMART" id="SM00893">
    <property type="entry name" value="ETF"/>
    <property type="match status" value="1"/>
</dbReference>
<feature type="domain" description="Electron transfer flavoprotein alpha/beta-subunit N-terminal" evidence="2">
    <location>
        <begin position="22"/>
        <end position="216"/>
    </location>
</feature>
<proteinExistence type="predicted"/>
<dbReference type="Pfam" id="PF01012">
    <property type="entry name" value="ETF"/>
    <property type="match status" value="1"/>
</dbReference>
<dbReference type="InterPro" id="IPR033948">
    <property type="entry name" value="ETF_beta_N"/>
</dbReference>
<accession>A0ABQ1NL16</accession>